<sequence>MVAKGPLFRGDDPGFTAWECSAFSMLGLGSWVGKFQSLVKAAAEPNLKVYPGVCTHCQGDPFYSWSPGEQCVYCHNLEQCLLCGNHLVHQLTARGMFCEGDGDCIVMAKLCGDCLLEAGWGKCGIENCVGECCPNCVKPCDVCGTLSAMCDSHVFKCGCSHLCLGCLERAKCEVCGVSMMNGVGASRDGKGCEMHICSCCCLHVRLYG</sequence>
<proteinExistence type="predicted"/>
<protein>
    <submittedName>
        <fullName evidence="1">Uncharacterized protein</fullName>
    </submittedName>
</protein>
<gene>
    <name evidence="1" type="ORF">M427DRAFT_371522</name>
</gene>
<dbReference type="AlphaFoldDB" id="A0A139A9E4"/>
<reference evidence="1 2" key="1">
    <citation type="journal article" date="2015" name="Genome Biol. Evol.">
        <title>Phylogenomic analyses indicate that early fungi evolved digesting cell walls of algal ancestors of land plants.</title>
        <authorList>
            <person name="Chang Y."/>
            <person name="Wang S."/>
            <person name="Sekimoto S."/>
            <person name="Aerts A.L."/>
            <person name="Choi C."/>
            <person name="Clum A."/>
            <person name="LaButti K.M."/>
            <person name="Lindquist E.A."/>
            <person name="Yee Ngan C."/>
            <person name="Ohm R.A."/>
            <person name="Salamov A.A."/>
            <person name="Grigoriev I.V."/>
            <person name="Spatafora J.W."/>
            <person name="Berbee M.L."/>
        </authorList>
    </citation>
    <scope>NUCLEOTIDE SEQUENCE [LARGE SCALE GENOMIC DNA]</scope>
    <source>
        <strain evidence="1 2">JEL478</strain>
    </source>
</reference>
<name>A0A139A9E4_GONPJ</name>
<organism evidence="1 2">
    <name type="scientific">Gonapodya prolifera (strain JEL478)</name>
    <name type="common">Monoblepharis prolifera</name>
    <dbReference type="NCBI Taxonomy" id="1344416"/>
    <lineage>
        <taxon>Eukaryota</taxon>
        <taxon>Fungi</taxon>
        <taxon>Fungi incertae sedis</taxon>
        <taxon>Chytridiomycota</taxon>
        <taxon>Chytridiomycota incertae sedis</taxon>
        <taxon>Monoblepharidomycetes</taxon>
        <taxon>Monoblepharidales</taxon>
        <taxon>Gonapodyaceae</taxon>
        <taxon>Gonapodya</taxon>
    </lineage>
</organism>
<evidence type="ECO:0000313" key="1">
    <source>
        <dbReference type="EMBL" id="KXS13420.1"/>
    </source>
</evidence>
<keyword evidence="2" id="KW-1185">Reference proteome</keyword>
<evidence type="ECO:0000313" key="2">
    <source>
        <dbReference type="Proteomes" id="UP000070544"/>
    </source>
</evidence>
<accession>A0A139A9E4</accession>
<dbReference type="EMBL" id="KQ965778">
    <property type="protein sequence ID" value="KXS13420.1"/>
    <property type="molecule type" value="Genomic_DNA"/>
</dbReference>
<dbReference type="Proteomes" id="UP000070544">
    <property type="component" value="Unassembled WGS sequence"/>
</dbReference>